<evidence type="ECO:0000256" key="1">
    <source>
        <dbReference type="ARBA" id="ARBA00004141"/>
    </source>
</evidence>
<dbReference type="EMBL" id="LKPO01000021">
    <property type="protein sequence ID" value="OLF90281.1"/>
    <property type="molecule type" value="Genomic_DNA"/>
</dbReference>
<sequence>MVAFIFVKAGLAAFMLTGGVIKAMHVPFQVEHWRHYQYPLWFLSVTGFLEIAGALGMIAGIWNVHLAVGSGLLFSLLMTGAIHAHLFRARQPFFTAIPAAVCLICALSVIIFELYF</sequence>
<protein>
    <recommendedName>
        <fullName evidence="8">DoxX family protein</fullName>
    </recommendedName>
</protein>
<organism evidence="6 7">
    <name type="scientific">Bacillus paralicheniformis</name>
    <dbReference type="NCBI Taxonomy" id="1648923"/>
    <lineage>
        <taxon>Bacteria</taxon>
        <taxon>Bacillati</taxon>
        <taxon>Bacillota</taxon>
        <taxon>Bacilli</taxon>
        <taxon>Bacillales</taxon>
        <taxon>Bacillaceae</taxon>
        <taxon>Bacillus</taxon>
    </lineage>
</organism>
<evidence type="ECO:0000256" key="5">
    <source>
        <dbReference type="SAM" id="Phobius"/>
    </source>
</evidence>
<name>A0A7Z1B2Q2_9BACI</name>
<keyword evidence="2 5" id="KW-0812">Transmembrane</keyword>
<dbReference type="GO" id="GO:0016020">
    <property type="term" value="C:membrane"/>
    <property type="evidence" value="ECO:0007669"/>
    <property type="project" value="UniProtKB-SubCell"/>
</dbReference>
<proteinExistence type="predicted"/>
<feature type="transmembrane region" description="Helical" evidence="5">
    <location>
        <begin position="40"/>
        <end position="62"/>
    </location>
</feature>
<evidence type="ECO:0008006" key="8">
    <source>
        <dbReference type="Google" id="ProtNLM"/>
    </source>
</evidence>
<comment type="caution">
    <text evidence="6">The sequence shown here is derived from an EMBL/GenBank/DDBJ whole genome shotgun (WGS) entry which is preliminary data.</text>
</comment>
<dbReference type="AlphaFoldDB" id="A0A7Z1B2Q2"/>
<feature type="transmembrane region" description="Helical" evidence="5">
    <location>
        <begin position="6"/>
        <end position="28"/>
    </location>
</feature>
<dbReference type="Proteomes" id="UP000185604">
    <property type="component" value="Unassembled WGS sequence"/>
</dbReference>
<evidence type="ECO:0000256" key="3">
    <source>
        <dbReference type="ARBA" id="ARBA00022989"/>
    </source>
</evidence>
<reference evidence="6 7" key="1">
    <citation type="journal article" date="2016" name="Front. Microbiol.">
        <title>High-Level Heat Resistance of Spores of Bacillus amyloliquefaciens and Bacillus licheniformis Results from the Presence of a spoVA Operon in a Tn1546 Transposon.</title>
        <authorList>
            <person name="Berendsen E.M."/>
            <person name="Koning R.A."/>
            <person name="Boekhorst J."/>
            <person name="de Jong A."/>
            <person name="Kuipers O.P."/>
            <person name="Wells-Bennik M.H."/>
        </authorList>
    </citation>
    <scope>NUCLEOTIDE SEQUENCE [LARGE SCALE GENOMIC DNA]</scope>
    <source>
        <strain evidence="6 7">B4121</strain>
    </source>
</reference>
<feature type="transmembrane region" description="Helical" evidence="5">
    <location>
        <begin position="68"/>
        <end position="86"/>
    </location>
</feature>
<keyword evidence="4 5" id="KW-0472">Membrane</keyword>
<feature type="transmembrane region" description="Helical" evidence="5">
    <location>
        <begin position="93"/>
        <end position="115"/>
    </location>
</feature>
<gene>
    <name evidence="6" type="ORF">B4121_3556</name>
</gene>
<accession>A0A7Z1B2Q2</accession>
<evidence type="ECO:0000256" key="2">
    <source>
        <dbReference type="ARBA" id="ARBA00022692"/>
    </source>
</evidence>
<comment type="subcellular location">
    <subcellularLocation>
        <location evidence="1">Membrane</location>
        <topology evidence="1">Multi-pass membrane protein</topology>
    </subcellularLocation>
</comment>
<evidence type="ECO:0000313" key="7">
    <source>
        <dbReference type="Proteomes" id="UP000185604"/>
    </source>
</evidence>
<evidence type="ECO:0000256" key="4">
    <source>
        <dbReference type="ARBA" id="ARBA00023136"/>
    </source>
</evidence>
<dbReference type="InterPro" id="IPR032808">
    <property type="entry name" value="DoxX"/>
</dbReference>
<dbReference type="Pfam" id="PF13564">
    <property type="entry name" value="DoxX_2"/>
    <property type="match status" value="1"/>
</dbReference>
<keyword evidence="3 5" id="KW-1133">Transmembrane helix</keyword>
<evidence type="ECO:0000313" key="6">
    <source>
        <dbReference type="EMBL" id="OLF90281.1"/>
    </source>
</evidence>